<protein>
    <recommendedName>
        <fullName evidence="5">PepSY domain-containing protein</fullName>
    </recommendedName>
</protein>
<evidence type="ECO:0000256" key="2">
    <source>
        <dbReference type="SAM" id="SignalP"/>
    </source>
</evidence>
<organism evidence="3 4">
    <name type="scientific">Eikenella corrodens</name>
    <dbReference type="NCBI Taxonomy" id="539"/>
    <lineage>
        <taxon>Bacteria</taxon>
        <taxon>Pseudomonadati</taxon>
        <taxon>Pseudomonadota</taxon>
        <taxon>Betaproteobacteria</taxon>
        <taxon>Neisseriales</taxon>
        <taxon>Neisseriaceae</taxon>
        <taxon>Eikenella</taxon>
    </lineage>
</organism>
<feature type="region of interest" description="Disordered" evidence="1">
    <location>
        <begin position="26"/>
        <end position="47"/>
    </location>
</feature>
<evidence type="ECO:0000256" key="1">
    <source>
        <dbReference type="SAM" id="MobiDB-lite"/>
    </source>
</evidence>
<evidence type="ECO:0008006" key="5">
    <source>
        <dbReference type="Google" id="ProtNLM"/>
    </source>
</evidence>
<dbReference type="AlphaFoldDB" id="A0A3S9SI60"/>
<name>A0A3S9SI60_EIKCO</name>
<accession>A0A3S9SI60</accession>
<proteinExistence type="predicted"/>
<dbReference type="OrthoDB" id="6058260at2"/>
<evidence type="ECO:0000313" key="4">
    <source>
        <dbReference type="Proteomes" id="UP000282435"/>
    </source>
</evidence>
<feature type="compositionally biased region" description="Low complexity" evidence="1">
    <location>
        <begin position="31"/>
        <end position="41"/>
    </location>
</feature>
<keyword evidence="2" id="KW-0732">Signal</keyword>
<feature type="signal peptide" evidence="2">
    <location>
        <begin position="1"/>
        <end position="24"/>
    </location>
</feature>
<dbReference type="EMBL" id="CP034670">
    <property type="protein sequence ID" value="AZR59223.1"/>
    <property type="molecule type" value="Genomic_DNA"/>
</dbReference>
<feature type="chain" id="PRO_5019101406" description="PepSY domain-containing protein" evidence="2">
    <location>
        <begin position="25"/>
        <end position="124"/>
    </location>
</feature>
<evidence type="ECO:0000313" key="3">
    <source>
        <dbReference type="EMBL" id="AZR59223.1"/>
    </source>
</evidence>
<reference evidence="3 4" key="1">
    <citation type="submission" date="2018-12" db="EMBL/GenBank/DDBJ databases">
        <title>Genome sequencing of Eikenella corrodens KCOM 3110 (= JS217).</title>
        <authorList>
            <person name="Koo J.-K."/>
            <person name="Park S.-N."/>
            <person name="Lim Y.K."/>
        </authorList>
    </citation>
    <scope>NUCLEOTIDE SEQUENCE [LARGE SCALE GENOMIC DNA]</scope>
    <source>
        <strain evidence="3 4">KCOM 3110</strain>
    </source>
</reference>
<gene>
    <name evidence="3" type="ORF">ELB75_03775</name>
</gene>
<sequence length="124" mass="13578">MNIRNTALLGFLALGLALSGSVEAKTRPHRAPAAAQQQQRADGSSQERAVVIHENDTPRGIAAENRWIAQNMPGYRKIGQALIQGQNGIYDRISVVGPNGERKEVFFEISEFFGRYNGKLLGAE</sequence>
<dbReference type="RefSeq" id="WP_126982775.1">
    <property type="nucleotide sequence ID" value="NZ_CP034670.1"/>
</dbReference>
<dbReference type="Proteomes" id="UP000282435">
    <property type="component" value="Chromosome"/>
</dbReference>